<keyword evidence="2" id="KW-1185">Reference proteome</keyword>
<reference evidence="1" key="1">
    <citation type="submission" date="2022-04" db="EMBL/GenBank/DDBJ databases">
        <title>Jade perch genome.</title>
        <authorList>
            <person name="Chao B."/>
        </authorList>
    </citation>
    <scope>NUCLEOTIDE SEQUENCE</scope>
    <source>
        <strain evidence="1">CB-2022</strain>
    </source>
</reference>
<sequence length="1018" mass="115262">MMTVEEVLLKTLETLGHSDLRQFRWRLGKLKVQDGFSPIPWCHLEDADIMKTVDLMVQQYNQQAVEVAKIVLGKMGKNKLVQRLTKRSSEQKDEDIPVPESPEQILQHQWTLQSNLQSRFMCAQEGMADKMDEQCLADIFTELYITAGGEIHIYDQHEVIQIGIPKVKVAEEPIEPCDIFKSPTGKHKPIRTVLTTGIAGIGKTFLVQKFVWDWAERRTNQDVHLIFPFTFRELNLYKTKRFCLAALIQTCIGETKDITEKELTDIFAELQASGNHDFDKSKYKLLFVLDGLDENRHQLNFTENQLDEFDVTQSTSVDVLLTALIKGKLLPSARVWITTRPAAANQIPRDFVDSMSEVRGFTDPQKTEYFRKKFLDEEQANRIISHIKASRTLFIMCHIPVFCWITATVLKDVLKTRTQAELPKTLTEMYTEFLMYHITLTEERYGTEGNHGKEENCGTNETIHCIKSLAKLAFHQLEKGNLVFYEKDLKDSGINLYKAARYSGVFTEVFKEVHKWRKDNDKGKMFSFVHLSLQEYLAALYVVMSLINDNKNVLSAPAITLDSLFMLCKRKSMTEVHEIAINKALAESKWAPGLVPTLPPGPFPAEQSETPYVLVEDDERVLSDRPQDNPVHQRKDQGEHISRQVHQPVLLSGLHLTVIRRKDLEVFDLKKYSASEEGLEKLLPVVKASNKSLLGGCNLSANSCEALVSVLSSPSSKVRVLDLSDNDLYDSGVKSLCAGLESPDCALQILRLSGCMITKEGCAFLASALKSNSSHLRELDLSYNHPGDSGVKLLSAVQKDPQSRLDNLNLDHCGEQRLKPGIKKYVCELTLDKNTAQRNMKLSNDFRKVTTVKELQPYHHTSERFDSWLQVLCSTGLTGRCYWEVECEGRVYIAVTYRGIRRKGAGADRCLGANDHSWMLLCDDDGSYCVRHEDRNTLIRLPSLPAQNRVAVFLDFPAGILSFYKVAADKLIPLHTFKSTFTEPLYPAFGFGFWNGFDCFGSSVSICEVGESASCTKC</sequence>
<proteinExistence type="predicted"/>
<name>A0ACB8WFI8_9TELE</name>
<dbReference type="EMBL" id="CM041540">
    <property type="protein sequence ID" value="KAI3366559.1"/>
    <property type="molecule type" value="Genomic_DNA"/>
</dbReference>
<dbReference type="Proteomes" id="UP000831701">
    <property type="component" value="Chromosome 10"/>
</dbReference>
<comment type="caution">
    <text evidence="1">The sequence shown here is derived from an EMBL/GenBank/DDBJ whole genome shotgun (WGS) entry which is preliminary data.</text>
</comment>
<evidence type="ECO:0000313" key="1">
    <source>
        <dbReference type="EMBL" id="KAI3366559.1"/>
    </source>
</evidence>
<gene>
    <name evidence="1" type="ORF">L3Q82_000480</name>
</gene>
<accession>A0ACB8WFI8</accession>
<protein>
    <submittedName>
        <fullName evidence="1">Uncharacterized protein</fullName>
    </submittedName>
</protein>
<evidence type="ECO:0000313" key="2">
    <source>
        <dbReference type="Proteomes" id="UP000831701"/>
    </source>
</evidence>
<organism evidence="1 2">
    <name type="scientific">Scortum barcoo</name>
    <name type="common">barcoo grunter</name>
    <dbReference type="NCBI Taxonomy" id="214431"/>
    <lineage>
        <taxon>Eukaryota</taxon>
        <taxon>Metazoa</taxon>
        <taxon>Chordata</taxon>
        <taxon>Craniata</taxon>
        <taxon>Vertebrata</taxon>
        <taxon>Euteleostomi</taxon>
        <taxon>Actinopterygii</taxon>
        <taxon>Neopterygii</taxon>
        <taxon>Teleostei</taxon>
        <taxon>Neoteleostei</taxon>
        <taxon>Acanthomorphata</taxon>
        <taxon>Eupercaria</taxon>
        <taxon>Centrarchiformes</taxon>
        <taxon>Terapontoidei</taxon>
        <taxon>Terapontidae</taxon>
        <taxon>Scortum</taxon>
    </lineage>
</organism>